<evidence type="ECO:0008006" key="4">
    <source>
        <dbReference type="Google" id="ProtNLM"/>
    </source>
</evidence>
<dbReference type="EMBL" id="PVZC01000005">
    <property type="protein sequence ID" value="PRX97889.1"/>
    <property type="molecule type" value="Genomic_DNA"/>
</dbReference>
<keyword evidence="1" id="KW-0732">Signal</keyword>
<reference evidence="2 3" key="1">
    <citation type="submission" date="2018-03" db="EMBL/GenBank/DDBJ databases">
        <title>Genomic Encyclopedia of Archaeal and Bacterial Type Strains, Phase II (KMG-II): from individual species to whole genera.</title>
        <authorList>
            <person name="Goeker M."/>
        </authorList>
    </citation>
    <scope>NUCLEOTIDE SEQUENCE [LARGE SCALE GENOMIC DNA]</scope>
    <source>
        <strain evidence="2 3">DSM 45601</strain>
    </source>
</reference>
<proteinExistence type="predicted"/>
<organism evidence="2 3">
    <name type="scientific">Allonocardiopsis opalescens</name>
    <dbReference type="NCBI Taxonomy" id="1144618"/>
    <lineage>
        <taxon>Bacteria</taxon>
        <taxon>Bacillati</taxon>
        <taxon>Actinomycetota</taxon>
        <taxon>Actinomycetes</taxon>
        <taxon>Streptosporangiales</taxon>
        <taxon>Allonocardiopsis</taxon>
    </lineage>
</organism>
<feature type="chain" id="PRO_5039120161" description="Secreted protein" evidence="1">
    <location>
        <begin position="26"/>
        <end position="154"/>
    </location>
</feature>
<sequence>MNNWVKKSAVATVVAAGLLVFGAGAAGADTLSAADTVEGVAGNALVADVVRVLPAPAHMVLGETASAVYENAVVLDEQLQGATGTTGSSPDRSLGDAVGVELPEVEGLNLREGLQADHVRFDGVTTDLSELPAGESVSRAVGALGGLGAVLGGR</sequence>
<protein>
    <recommendedName>
        <fullName evidence="4">Secreted protein</fullName>
    </recommendedName>
</protein>
<comment type="caution">
    <text evidence="2">The sequence shown here is derived from an EMBL/GenBank/DDBJ whole genome shotgun (WGS) entry which is preliminary data.</text>
</comment>
<evidence type="ECO:0000313" key="2">
    <source>
        <dbReference type="EMBL" id="PRX97889.1"/>
    </source>
</evidence>
<gene>
    <name evidence="2" type="ORF">CLV72_105241</name>
</gene>
<dbReference type="RefSeq" id="WP_106247650.1">
    <property type="nucleotide sequence ID" value="NZ_PVZC01000005.1"/>
</dbReference>
<dbReference type="Proteomes" id="UP000237846">
    <property type="component" value="Unassembled WGS sequence"/>
</dbReference>
<evidence type="ECO:0000256" key="1">
    <source>
        <dbReference type="SAM" id="SignalP"/>
    </source>
</evidence>
<feature type="signal peptide" evidence="1">
    <location>
        <begin position="1"/>
        <end position="25"/>
    </location>
</feature>
<evidence type="ECO:0000313" key="3">
    <source>
        <dbReference type="Proteomes" id="UP000237846"/>
    </source>
</evidence>
<dbReference type="AlphaFoldDB" id="A0A2T0Q282"/>
<name>A0A2T0Q282_9ACTN</name>
<accession>A0A2T0Q282</accession>
<keyword evidence="3" id="KW-1185">Reference proteome</keyword>